<keyword evidence="2" id="KW-1185">Reference proteome</keyword>
<evidence type="ECO:0000313" key="2">
    <source>
        <dbReference type="Proteomes" id="UP001215598"/>
    </source>
</evidence>
<dbReference type="Proteomes" id="UP001215598">
    <property type="component" value="Unassembled WGS sequence"/>
</dbReference>
<proteinExistence type="predicted"/>
<evidence type="ECO:0000313" key="1">
    <source>
        <dbReference type="EMBL" id="KAJ7780933.1"/>
    </source>
</evidence>
<dbReference type="AlphaFoldDB" id="A0AAD7NZ06"/>
<accession>A0AAD7NZ06</accession>
<sequence length="800" mass="89141">MASVPAPFFSDNYDDYASDDESGYDSDSSDFEVVTCPILQAQRLQPAAALTGANIPCLVWADDVLNFAHSLPAPLTQSLQLIPLSLSPPRPFERMPNPPNWWLEPEFEGPAPPSCFPYSLPLRNTTPEHEPLGLQPDQIFLHPQSFFSLDVSDHSRSTTLTAANLPPAYAAIRFPTRTAFLDALLDALTDPQSGVRTLQDSLQLSEYAAYLRLGLPYPPVLPNGDLQSEHAALRDGLRPENRLVFELSFRAGNLEWYGQMLARRESLIAQGKPVLRPLPVEALSWRPFLHPNGLANTLEVDGVAKVSRPATALVDSLRPSQCTAVIGDQRGQSHSSLHDILASWRSSTGECRKKNKSLILPPSLLTCLVFMDVLLPQLANPQRRYKTTARTSRQGSERWSTAMNILKKISIVLCKPLVAEVPHTPPPPAKALFYELIYHDVATASDQTEADIGKVEPSLANDHRLTTAASDKNHILRAFPHTIELLTSTIRAILDDEGGYIVSQLSDILAHNAEKLFRRPQFNKFQVILDSLIANPTSNVRQFFERGMRICISPAVVQGQMSTEGVLWGLTTNREPDRADDLGLRIPAINWVLCEAYEKAWTNERYFPLRAQLGSLIYLTLLHEFNYCIIARCFLPPTIDLEASATPNPVQNIGYESEFRILGGIIQVRWALATAVNNTYRFEHICDLWLQSAEFPDRTSPVRLISASALRAFHGAVLHRKILNIQTIRNLVAIRTTQEEVSRASVTRGKHLLLRGAPLKDGPRAADNRMHHCGNAAERMAGMGTSENVSRGWWRFPIPF</sequence>
<gene>
    <name evidence="1" type="ORF">B0H16DRAFT_1817219</name>
</gene>
<protein>
    <submittedName>
        <fullName evidence="1">Uncharacterized protein</fullName>
    </submittedName>
</protein>
<comment type="caution">
    <text evidence="1">The sequence shown here is derived from an EMBL/GenBank/DDBJ whole genome shotgun (WGS) entry which is preliminary data.</text>
</comment>
<organism evidence="1 2">
    <name type="scientific">Mycena metata</name>
    <dbReference type="NCBI Taxonomy" id="1033252"/>
    <lineage>
        <taxon>Eukaryota</taxon>
        <taxon>Fungi</taxon>
        <taxon>Dikarya</taxon>
        <taxon>Basidiomycota</taxon>
        <taxon>Agaricomycotina</taxon>
        <taxon>Agaricomycetes</taxon>
        <taxon>Agaricomycetidae</taxon>
        <taxon>Agaricales</taxon>
        <taxon>Marasmiineae</taxon>
        <taxon>Mycenaceae</taxon>
        <taxon>Mycena</taxon>
    </lineage>
</organism>
<name>A0AAD7NZ06_9AGAR</name>
<reference evidence="1" key="1">
    <citation type="submission" date="2023-03" db="EMBL/GenBank/DDBJ databases">
        <title>Massive genome expansion in bonnet fungi (Mycena s.s.) driven by repeated elements and novel gene families across ecological guilds.</title>
        <authorList>
            <consortium name="Lawrence Berkeley National Laboratory"/>
            <person name="Harder C.B."/>
            <person name="Miyauchi S."/>
            <person name="Viragh M."/>
            <person name="Kuo A."/>
            <person name="Thoen E."/>
            <person name="Andreopoulos B."/>
            <person name="Lu D."/>
            <person name="Skrede I."/>
            <person name="Drula E."/>
            <person name="Henrissat B."/>
            <person name="Morin E."/>
            <person name="Kohler A."/>
            <person name="Barry K."/>
            <person name="LaButti K."/>
            <person name="Morin E."/>
            <person name="Salamov A."/>
            <person name="Lipzen A."/>
            <person name="Mereny Z."/>
            <person name="Hegedus B."/>
            <person name="Baldrian P."/>
            <person name="Stursova M."/>
            <person name="Weitz H."/>
            <person name="Taylor A."/>
            <person name="Grigoriev I.V."/>
            <person name="Nagy L.G."/>
            <person name="Martin F."/>
            <person name="Kauserud H."/>
        </authorList>
    </citation>
    <scope>NUCLEOTIDE SEQUENCE</scope>
    <source>
        <strain evidence="1">CBHHK182m</strain>
    </source>
</reference>
<dbReference type="EMBL" id="JARKIB010000004">
    <property type="protein sequence ID" value="KAJ7780933.1"/>
    <property type="molecule type" value="Genomic_DNA"/>
</dbReference>